<dbReference type="PANTHER" id="PTHR24422">
    <property type="entry name" value="CHEMOTAXIS PROTEIN METHYLTRANSFERASE"/>
    <property type="match status" value="1"/>
</dbReference>
<dbReference type="PANTHER" id="PTHR24422:SF21">
    <property type="entry name" value="CHEMOTAXIS PROTEIN METHYLTRANSFERASE 1"/>
    <property type="match status" value="1"/>
</dbReference>
<dbReference type="EC" id="2.1.1.80" evidence="2"/>
<accession>A0A1Z4JLN8</accession>
<evidence type="ECO:0000313" key="7">
    <source>
        <dbReference type="EMBL" id="BAY57685.1"/>
    </source>
</evidence>
<comment type="catalytic activity">
    <reaction evidence="1">
        <text>L-glutamyl-[protein] + S-adenosyl-L-methionine = [protein]-L-glutamate 5-O-methyl ester + S-adenosyl-L-homocysteine</text>
        <dbReference type="Rhea" id="RHEA:24452"/>
        <dbReference type="Rhea" id="RHEA-COMP:10208"/>
        <dbReference type="Rhea" id="RHEA-COMP:10311"/>
        <dbReference type="ChEBI" id="CHEBI:29973"/>
        <dbReference type="ChEBI" id="CHEBI:57856"/>
        <dbReference type="ChEBI" id="CHEBI:59789"/>
        <dbReference type="ChEBI" id="CHEBI:82795"/>
        <dbReference type="EC" id="2.1.1.80"/>
    </reaction>
</comment>
<dbReference type="SUPFAM" id="SSF47757">
    <property type="entry name" value="Chemotaxis receptor methyltransferase CheR, N-terminal domain"/>
    <property type="match status" value="1"/>
</dbReference>
<dbReference type="PROSITE" id="PS50123">
    <property type="entry name" value="CHER"/>
    <property type="match status" value="1"/>
</dbReference>
<evidence type="ECO:0000256" key="3">
    <source>
        <dbReference type="ARBA" id="ARBA00022603"/>
    </source>
</evidence>
<name>A0A1Z4JLN8_LEPBY</name>
<keyword evidence="3 7" id="KW-0489">Methyltransferase</keyword>
<evidence type="ECO:0000313" key="8">
    <source>
        <dbReference type="Proteomes" id="UP000217895"/>
    </source>
</evidence>
<keyword evidence="4 7" id="KW-0808">Transferase</keyword>
<dbReference type="AlphaFoldDB" id="A0A1Z4JLN8"/>
<keyword evidence="5" id="KW-0949">S-adenosyl-L-methionine</keyword>
<sequence>MPNSSFDFEYLRHLVREQSGVVLEPHKDYLATLYLSELATQAGFASLAPFVEYLKTSPLSHVHHQAIEALVIHETSFFRDRYPFEALQSCVLPALIAARAIQKTIHIWCAACSTGQEPYSVAMLIRENFPELSTWTVRIIASDFSQQALDRAEQGRYSSLEVERGLTPKLRDRYFYKTEQSWQIIHEIQQMVEFRPLNLIQSWSVLPKMDVIFLRNVLIYFDVETKRSILNKVQTYLQQDGYLFLGGGETTFHLDSRFEAVQGKTSLYHRLRSA</sequence>
<dbReference type="PRINTS" id="PR00996">
    <property type="entry name" value="CHERMTFRASE"/>
</dbReference>
<keyword evidence="8" id="KW-1185">Reference proteome</keyword>
<dbReference type="InterPro" id="IPR022642">
    <property type="entry name" value="CheR_C"/>
</dbReference>
<feature type="domain" description="CheR-type methyltransferase" evidence="6">
    <location>
        <begin position="1"/>
        <end position="259"/>
    </location>
</feature>
<dbReference type="InterPro" id="IPR036804">
    <property type="entry name" value="CheR_N_sf"/>
</dbReference>
<dbReference type="Proteomes" id="UP000217895">
    <property type="component" value="Chromosome"/>
</dbReference>
<dbReference type="Gene3D" id="3.40.50.150">
    <property type="entry name" value="Vaccinia Virus protein VP39"/>
    <property type="match status" value="1"/>
</dbReference>
<dbReference type="InterPro" id="IPR029063">
    <property type="entry name" value="SAM-dependent_MTases_sf"/>
</dbReference>
<dbReference type="Gene3D" id="1.10.155.10">
    <property type="entry name" value="Chemotaxis receptor methyltransferase CheR, N-terminal domain"/>
    <property type="match status" value="1"/>
</dbReference>
<evidence type="ECO:0000256" key="1">
    <source>
        <dbReference type="ARBA" id="ARBA00001541"/>
    </source>
</evidence>
<protein>
    <recommendedName>
        <fullName evidence="2">protein-glutamate O-methyltransferase</fullName>
        <ecNumber evidence="2">2.1.1.80</ecNumber>
    </recommendedName>
</protein>
<dbReference type="EMBL" id="AP018203">
    <property type="protein sequence ID" value="BAY57685.1"/>
    <property type="molecule type" value="Genomic_DNA"/>
</dbReference>
<dbReference type="SMART" id="SM00138">
    <property type="entry name" value="MeTrc"/>
    <property type="match status" value="1"/>
</dbReference>
<evidence type="ECO:0000256" key="5">
    <source>
        <dbReference type="ARBA" id="ARBA00022691"/>
    </source>
</evidence>
<dbReference type="GO" id="GO:0008983">
    <property type="term" value="F:protein-glutamate O-methyltransferase activity"/>
    <property type="evidence" value="ECO:0007669"/>
    <property type="project" value="UniProtKB-EC"/>
</dbReference>
<dbReference type="SUPFAM" id="SSF53335">
    <property type="entry name" value="S-adenosyl-L-methionine-dependent methyltransferases"/>
    <property type="match status" value="1"/>
</dbReference>
<evidence type="ECO:0000259" key="6">
    <source>
        <dbReference type="PROSITE" id="PS50123"/>
    </source>
</evidence>
<dbReference type="GO" id="GO:0032259">
    <property type="term" value="P:methylation"/>
    <property type="evidence" value="ECO:0007669"/>
    <property type="project" value="UniProtKB-KW"/>
</dbReference>
<gene>
    <name evidence="7" type="ORF">NIES2135_45560</name>
</gene>
<reference evidence="7 8" key="1">
    <citation type="submission" date="2017-06" db="EMBL/GenBank/DDBJ databases">
        <title>Genome sequencing of cyanobaciteial culture collection at National Institute for Environmental Studies (NIES).</title>
        <authorList>
            <person name="Hirose Y."/>
            <person name="Shimura Y."/>
            <person name="Fujisawa T."/>
            <person name="Nakamura Y."/>
            <person name="Kawachi M."/>
        </authorList>
    </citation>
    <scope>NUCLEOTIDE SEQUENCE [LARGE SCALE GENOMIC DNA]</scope>
    <source>
        <strain evidence="7 8">NIES-2135</strain>
    </source>
</reference>
<dbReference type="InterPro" id="IPR050903">
    <property type="entry name" value="Bact_Chemotaxis_MeTrfase"/>
</dbReference>
<proteinExistence type="predicted"/>
<dbReference type="Pfam" id="PF01739">
    <property type="entry name" value="CheR"/>
    <property type="match status" value="1"/>
</dbReference>
<evidence type="ECO:0000256" key="4">
    <source>
        <dbReference type="ARBA" id="ARBA00022679"/>
    </source>
</evidence>
<evidence type="ECO:0000256" key="2">
    <source>
        <dbReference type="ARBA" id="ARBA00012534"/>
    </source>
</evidence>
<organism evidence="7 8">
    <name type="scientific">Leptolyngbya boryana NIES-2135</name>
    <dbReference type="NCBI Taxonomy" id="1973484"/>
    <lineage>
        <taxon>Bacteria</taxon>
        <taxon>Bacillati</taxon>
        <taxon>Cyanobacteriota</taxon>
        <taxon>Cyanophyceae</taxon>
        <taxon>Leptolyngbyales</taxon>
        <taxon>Leptolyngbyaceae</taxon>
        <taxon>Leptolyngbya group</taxon>
        <taxon>Leptolyngbya</taxon>
    </lineage>
</organism>
<dbReference type="InterPro" id="IPR000780">
    <property type="entry name" value="CheR_MeTrfase"/>
</dbReference>